<protein>
    <submittedName>
        <fullName evidence="1">Uncharacterized protein</fullName>
    </submittedName>
</protein>
<comment type="caution">
    <text evidence="1">The sequence shown here is derived from an EMBL/GenBank/DDBJ whole genome shotgun (WGS) entry which is preliminary data.</text>
</comment>
<accession>A0ABN0N0K4</accession>
<evidence type="ECO:0000313" key="2">
    <source>
        <dbReference type="Proteomes" id="UP000016064"/>
    </source>
</evidence>
<dbReference type="EMBL" id="APJW01000001">
    <property type="protein sequence ID" value="EQM63119.1"/>
    <property type="molecule type" value="Genomic_DNA"/>
</dbReference>
<evidence type="ECO:0000313" key="1">
    <source>
        <dbReference type="EMBL" id="EQM63119.1"/>
    </source>
</evidence>
<sequence>MKFLLIFSQKKKERKSCQKHYKKQNLEETYPIKLLAKLKYI</sequence>
<dbReference type="Proteomes" id="UP000016064">
    <property type="component" value="Unassembled WGS sequence"/>
</dbReference>
<reference evidence="1 2" key="1">
    <citation type="submission" date="2013-07" db="EMBL/GenBank/DDBJ databases">
        <title>Isolation of a new Chlamydia species from the feral Sacred Ibis (Threskiornis aethiopicus): Chlamydia ibidis.</title>
        <authorList>
            <person name="Vorimore F."/>
            <person name="Hsia R.-C."/>
            <person name="Huot-Creasy H."/>
            <person name="Bastian S."/>
            <person name="Deruyter L."/>
            <person name="Passet A."/>
            <person name="Sachse K."/>
            <person name="Bavoil P."/>
            <person name="Myers G."/>
            <person name="Laroucau K."/>
        </authorList>
    </citation>
    <scope>NUCLEOTIDE SEQUENCE [LARGE SCALE GENOMIC DNA]</scope>
    <source>
        <strain evidence="1 2">10-1398/6</strain>
    </source>
</reference>
<name>A0ABN0N0K4_9CHLA</name>
<gene>
    <name evidence="1" type="ORF">H359_0081</name>
</gene>
<proteinExistence type="predicted"/>
<organism evidence="1 2">
    <name type="scientific">Chlamydia ibidis 10-1398/6</name>
    <dbReference type="NCBI Taxonomy" id="1046581"/>
    <lineage>
        <taxon>Bacteria</taxon>
        <taxon>Pseudomonadati</taxon>
        <taxon>Chlamydiota</taxon>
        <taxon>Chlamydiia</taxon>
        <taxon>Chlamydiales</taxon>
        <taxon>Chlamydiaceae</taxon>
        <taxon>Chlamydia/Chlamydophila group</taxon>
        <taxon>Chlamydia</taxon>
    </lineage>
</organism>
<keyword evidence="2" id="KW-1185">Reference proteome</keyword>